<feature type="domain" description="Transposase IS200-like" evidence="1">
    <location>
        <begin position="97"/>
        <end position="205"/>
    </location>
</feature>
<evidence type="ECO:0000259" key="1">
    <source>
        <dbReference type="SMART" id="SM01321"/>
    </source>
</evidence>
<dbReference type="Proteomes" id="UP000243451">
    <property type="component" value="Unassembled WGS sequence"/>
</dbReference>
<sequence length="228" mass="26996">MTSFFLLLRFLMEQRQGRSMSRDNFTPSVNRADVWKGWERQPSVSERPIPYDVQLITLKLADALPQCTQRAISKEIRDYPQAQRALQRRQRLEEVLQQGEGCCLLRHPRMAAELIDALEQHNRKRHKLIAWCIMPNHAHILLEPTYSMPRIVQAWKTATTRWMLLHKDELQLKTPGRMLWMRDYWDRYIPEPRDLAPTIQQIHNSPVTAGLCDQPDEWRWSSLPAKAH</sequence>
<dbReference type="Pfam" id="PF01797">
    <property type="entry name" value="Y1_Tnp"/>
    <property type="match status" value="1"/>
</dbReference>
<evidence type="ECO:0000313" key="3">
    <source>
        <dbReference type="Proteomes" id="UP000243451"/>
    </source>
</evidence>
<organism evidence="2 3">
    <name type="scientific">Halopseudomonas oceani</name>
    <dbReference type="NCBI Taxonomy" id="1708783"/>
    <lineage>
        <taxon>Bacteria</taxon>
        <taxon>Pseudomonadati</taxon>
        <taxon>Pseudomonadota</taxon>
        <taxon>Gammaproteobacteria</taxon>
        <taxon>Pseudomonadales</taxon>
        <taxon>Pseudomonadaceae</taxon>
        <taxon>Halopseudomonas</taxon>
    </lineage>
</organism>
<dbReference type="InterPro" id="IPR052715">
    <property type="entry name" value="RAYT_transposase"/>
</dbReference>
<dbReference type="PANTHER" id="PTHR36966:SF1">
    <property type="entry name" value="REP-ASSOCIATED TYROSINE TRANSPOSASE"/>
    <property type="match status" value="1"/>
</dbReference>
<dbReference type="EMBL" id="PPSK01000007">
    <property type="protein sequence ID" value="POB03565.1"/>
    <property type="molecule type" value="Genomic_DNA"/>
</dbReference>
<comment type="caution">
    <text evidence="2">The sequence shown here is derived from an EMBL/GenBank/DDBJ whole genome shotgun (WGS) entry which is preliminary data.</text>
</comment>
<keyword evidence="3" id="KW-1185">Reference proteome</keyword>
<dbReference type="OrthoDB" id="9794403at2"/>
<gene>
    <name evidence="2" type="ORF">C1949_09330</name>
</gene>
<dbReference type="SMART" id="SM01321">
    <property type="entry name" value="Y1_Tnp"/>
    <property type="match status" value="1"/>
</dbReference>
<name>A0A2P4EVD6_9GAMM</name>
<reference evidence="2 3" key="1">
    <citation type="submission" date="2018-01" db="EMBL/GenBank/DDBJ databases">
        <title>Draft genome of the type strain Pseudomonas oceani DSM 100277 isolated from the deep water in Okinawa trough, northwestern Pacific Ocean.</title>
        <authorList>
            <person name="Gomila M."/>
            <person name="Mulet M."/>
            <person name="Garcia-Valdes E."/>
            <person name="Lalucat J."/>
        </authorList>
    </citation>
    <scope>NUCLEOTIDE SEQUENCE [LARGE SCALE GENOMIC DNA]</scope>
    <source>
        <strain evidence="2 3">DSM 100277</strain>
    </source>
</reference>
<proteinExistence type="predicted"/>
<protein>
    <submittedName>
        <fullName evidence="2">Transposase</fullName>
    </submittedName>
</protein>
<dbReference type="GO" id="GO:0004803">
    <property type="term" value="F:transposase activity"/>
    <property type="evidence" value="ECO:0007669"/>
    <property type="project" value="InterPro"/>
</dbReference>
<dbReference type="GO" id="GO:0043565">
    <property type="term" value="F:sequence-specific DNA binding"/>
    <property type="evidence" value="ECO:0007669"/>
    <property type="project" value="TreeGrafter"/>
</dbReference>
<dbReference type="SUPFAM" id="SSF143422">
    <property type="entry name" value="Transposase IS200-like"/>
    <property type="match status" value="1"/>
</dbReference>
<evidence type="ECO:0000313" key="2">
    <source>
        <dbReference type="EMBL" id="POB03565.1"/>
    </source>
</evidence>
<dbReference type="AlphaFoldDB" id="A0A2P4EVD6"/>
<dbReference type="PANTHER" id="PTHR36966">
    <property type="entry name" value="REP-ASSOCIATED TYROSINE TRANSPOSASE"/>
    <property type="match status" value="1"/>
</dbReference>
<accession>A0A2P4EVD6</accession>
<dbReference type="GO" id="GO:0006313">
    <property type="term" value="P:DNA transposition"/>
    <property type="evidence" value="ECO:0007669"/>
    <property type="project" value="InterPro"/>
</dbReference>
<dbReference type="InterPro" id="IPR036515">
    <property type="entry name" value="Transposase_17_sf"/>
</dbReference>
<dbReference type="InterPro" id="IPR002686">
    <property type="entry name" value="Transposase_17"/>
</dbReference>
<dbReference type="Gene3D" id="3.30.70.1290">
    <property type="entry name" value="Transposase IS200-like"/>
    <property type="match status" value="1"/>
</dbReference>